<comment type="caution">
    <text evidence="4">The sequence shown here is derived from an EMBL/GenBank/DDBJ whole genome shotgun (WGS) entry which is preliminary data.</text>
</comment>
<evidence type="ECO:0000259" key="3">
    <source>
        <dbReference type="PROSITE" id="PS50110"/>
    </source>
</evidence>
<sequence length="128" mass="14023">MTSVLAVDDSASMRAMLASTLRQAGYDVVEAVDGLDALEKLQGRPVDVVLTDHNMPRMDGVELTRSLRGQEKFRRLPILILTTDSDDRTKQAGREAGATGWLAKPFDPARLIATIRKVAPQEQEPGHV</sequence>
<dbReference type="PANTHER" id="PTHR44591">
    <property type="entry name" value="STRESS RESPONSE REGULATOR PROTEIN 1"/>
    <property type="match status" value="1"/>
</dbReference>
<dbReference type="SUPFAM" id="SSF52172">
    <property type="entry name" value="CheY-like"/>
    <property type="match status" value="1"/>
</dbReference>
<dbReference type="SMART" id="SM00448">
    <property type="entry name" value="REC"/>
    <property type="match status" value="1"/>
</dbReference>
<reference evidence="4 5" key="1">
    <citation type="submission" date="2020-10" db="EMBL/GenBank/DDBJ databases">
        <title>Draft genome of Ramlibacter aquaticus LMG 30558.</title>
        <authorList>
            <person name="Props R."/>
        </authorList>
    </citation>
    <scope>NUCLEOTIDE SEQUENCE [LARGE SCALE GENOMIC DNA]</scope>
    <source>
        <strain evidence="4 5">LMG 30558</strain>
    </source>
</reference>
<name>A0ABR9SAN9_9BURK</name>
<dbReference type="PANTHER" id="PTHR44591:SF25">
    <property type="entry name" value="CHEMOTAXIS TWO-COMPONENT RESPONSE REGULATOR"/>
    <property type="match status" value="1"/>
</dbReference>
<evidence type="ECO:0000313" key="5">
    <source>
        <dbReference type="Proteomes" id="UP000715965"/>
    </source>
</evidence>
<gene>
    <name evidence="4" type="ORF">IM725_01700</name>
</gene>
<feature type="domain" description="Response regulatory" evidence="3">
    <location>
        <begin position="3"/>
        <end position="119"/>
    </location>
</feature>
<dbReference type="EMBL" id="JADDOJ010000003">
    <property type="protein sequence ID" value="MBE7939284.1"/>
    <property type="molecule type" value="Genomic_DNA"/>
</dbReference>
<dbReference type="PROSITE" id="PS50110">
    <property type="entry name" value="RESPONSE_REGULATORY"/>
    <property type="match status" value="1"/>
</dbReference>
<dbReference type="InterPro" id="IPR011006">
    <property type="entry name" value="CheY-like_superfamily"/>
</dbReference>
<evidence type="ECO:0000256" key="1">
    <source>
        <dbReference type="ARBA" id="ARBA00022553"/>
    </source>
</evidence>
<proteinExistence type="predicted"/>
<evidence type="ECO:0000313" key="4">
    <source>
        <dbReference type="EMBL" id="MBE7939284.1"/>
    </source>
</evidence>
<evidence type="ECO:0000256" key="2">
    <source>
        <dbReference type="PROSITE-ProRule" id="PRU00169"/>
    </source>
</evidence>
<dbReference type="InterPro" id="IPR001789">
    <property type="entry name" value="Sig_transdc_resp-reg_receiver"/>
</dbReference>
<dbReference type="Proteomes" id="UP000715965">
    <property type="component" value="Unassembled WGS sequence"/>
</dbReference>
<keyword evidence="1 2" id="KW-0597">Phosphoprotein</keyword>
<feature type="modified residue" description="4-aspartylphosphate" evidence="2">
    <location>
        <position position="52"/>
    </location>
</feature>
<organism evidence="4 5">
    <name type="scientific">Ramlibacter aquaticus</name>
    <dbReference type="NCBI Taxonomy" id="2780094"/>
    <lineage>
        <taxon>Bacteria</taxon>
        <taxon>Pseudomonadati</taxon>
        <taxon>Pseudomonadota</taxon>
        <taxon>Betaproteobacteria</taxon>
        <taxon>Burkholderiales</taxon>
        <taxon>Comamonadaceae</taxon>
        <taxon>Ramlibacter</taxon>
    </lineage>
</organism>
<dbReference type="InterPro" id="IPR050595">
    <property type="entry name" value="Bact_response_regulator"/>
</dbReference>
<keyword evidence="5" id="KW-1185">Reference proteome</keyword>
<accession>A0ABR9SAN9</accession>
<dbReference type="Gene3D" id="3.40.50.2300">
    <property type="match status" value="1"/>
</dbReference>
<protein>
    <submittedName>
        <fullName evidence="4">Response regulator</fullName>
    </submittedName>
</protein>
<dbReference type="Pfam" id="PF00072">
    <property type="entry name" value="Response_reg"/>
    <property type="match status" value="1"/>
</dbReference>
<dbReference type="RefSeq" id="WP_193778831.1">
    <property type="nucleotide sequence ID" value="NZ_JADDOJ010000003.1"/>
</dbReference>